<dbReference type="EMBL" id="JAAMOZ010000001">
    <property type="protein sequence ID" value="NIH56728.1"/>
    <property type="molecule type" value="Genomic_DNA"/>
</dbReference>
<dbReference type="Gene3D" id="3.40.50.300">
    <property type="entry name" value="P-loop containing nucleotide triphosphate hydrolases"/>
    <property type="match status" value="1"/>
</dbReference>
<dbReference type="RefSeq" id="WP_167165880.1">
    <property type="nucleotide sequence ID" value="NZ_BAAAOO010000015.1"/>
</dbReference>
<dbReference type="NCBIfam" id="NF004861">
    <property type="entry name" value="PRK06217.1"/>
    <property type="match status" value="1"/>
</dbReference>
<evidence type="ECO:0000313" key="1">
    <source>
        <dbReference type="EMBL" id="NIH56728.1"/>
    </source>
</evidence>
<dbReference type="InterPro" id="IPR052922">
    <property type="entry name" value="Cytidylate_Kinase-2"/>
</dbReference>
<dbReference type="InterPro" id="IPR027417">
    <property type="entry name" value="P-loop_NTPase"/>
</dbReference>
<organism evidence="1 2">
    <name type="scientific">Brooklawnia cerclae</name>
    <dbReference type="NCBI Taxonomy" id="349934"/>
    <lineage>
        <taxon>Bacteria</taxon>
        <taxon>Bacillati</taxon>
        <taxon>Actinomycetota</taxon>
        <taxon>Actinomycetes</taxon>
        <taxon>Propionibacteriales</taxon>
        <taxon>Propionibacteriaceae</taxon>
        <taxon>Brooklawnia</taxon>
    </lineage>
</organism>
<keyword evidence="1" id="KW-0808">Transferase</keyword>
<dbReference type="GO" id="GO:0016301">
    <property type="term" value="F:kinase activity"/>
    <property type="evidence" value="ECO:0007669"/>
    <property type="project" value="UniProtKB-KW"/>
</dbReference>
<sequence>MRTHIHVVGASGSGTTTIGARVASQLGFEHLDTDDYFWVDTPEPFTVTRPLADRLRLLGGALAAGEAWVLSGSITGWGESLASRFDLVIRLEAPDSLRLTRLRDREYARYGDRALPGGDHFEDTEDFLTWAAAYESGTREGRSRPVHEAWLDTLTCPVVRIVNLDLDESVAGVVRAIGS</sequence>
<proteinExistence type="predicted"/>
<reference evidence="1 2" key="1">
    <citation type="submission" date="2020-02" db="EMBL/GenBank/DDBJ databases">
        <title>Sequencing the genomes of 1000 actinobacteria strains.</title>
        <authorList>
            <person name="Klenk H.-P."/>
        </authorList>
    </citation>
    <scope>NUCLEOTIDE SEQUENCE [LARGE SCALE GENOMIC DNA]</scope>
    <source>
        <strain evidence="1 2">DSM 19609</strain>
    </source>
</reference>
<comment type="caution">
    <text evidence="1">The sequence shown here is derived from an EMBL/GenBank/DDBJ whole genome shotgun (WGS) entry which is preliminary data.</text>
</comment>
<dbReference type="PANTHER" id="PTHR37816:SF2">
    <property type="entry name" value="DNA TOPOLOGY MODULATION PROTEIN FLAR-RELATED PROTEIN"/>
    <property type="match status" value="1"/>
</dbReference>
<keyword evidence="1" id="KW-0418">Kinase</keyword>
<evidence type="ECO:0000313" key="2">
    <source>
        <dbReference type="Proteomes" id="UP000749311"/>
    </source>
</evidence>
<gene>
    <name evidence="1" type="ORF">FB473_001373</name>
</gene>
<protein>
    <submittedName>
        <fullName evidence="1">Adenylate kinase family enzyme</fullName>
    </submittedName>
</protein>
<accession>A0ABX0SEA5</accession>
<dbReference type="SUPFAM" id="SSF52540">
    <property type="entry name" value="P-loop containing nucleoside triphosphate hydrolases"/>
    <property type="match status" value="1"/>
</dbReference>
<keyword evidence="2" id="KW-1185">Reference proteome</keyword>
<dbReference type="Proteomes" id="UP000749311">
    <property type="component" value="Unassembled WGS sequence"/>
</dbReference>
<dbReference type="PANTHER" id="PTHR37816">
    <property type="entry name" value="YALI0E33011P"/>
    <property type="match status" value="1"/>
</dbReference>
<name>A0ABX0SEA5_9ACTN</name>